<feature type="domain" description="Glyoxal oxidase N-terminal" evidence="3">
    <location>
        <begin position="44"/>
        <end position="422"/>
    </location>
</feature>
<protein>
    <submittedName>
        <fullName evidence="5 6">Galactose oxidase</fullName>
        <ecNumber evidence="5">1.1.3.9</ecNumber>
    </submittedName>
</protein>
<dbReference type="InterPro" id="IPR009880">
    <property type="entry name" value="Glyoxal_oxidase_N"/>
</dbReference>
<reference evidence="5" key="3">
    <citation type="submission" date="2020-06" db="EMBL/GenBank/DDBJ databases">
        <title>Helianthus annuus Genome sequencing and assembly Release 2.</title>
        <authorList>
            <person name="Gouzy J."/>
            <person name="Langlade N."/>
            <person name="Munos S."/>
        </authorList>
    </citation>
    <scope>NUCLEOTIDE SEQUENCE</scope>
    <source>
        <tissue evidence="5">Leaves</tissue>
    </source>
</reference>
<dbReference type="GO" id="GO:0009505">
    <property type="term" value="C:plant-type cell wall"/>
    <property type="evidence" value="ECO:0000318"/>
    <property type="project" value="GO_Central"/>
</dbReference>
<dbReference type="SUPFAM" id="SSF81296">
    <property type="entry name" value="E set domains"/>
    <property type="match status" value="1"/>
</dbReference>
<feature type="chain" id="PRO_5041059392" evidence="2">
    <location>
        <begin position="28"/>
        <end position="538"/>
    </location>
</feature>
<dbReference type="OMA" id="TDAWENS"/>
<dbReference type="GO" id="GO:0042545">
    <property type="term" value="P:cell wall modification"/>
    <property type="evidence" value="ECO:0000318"/>
    <property type="project" value="GO_Central"/>
</dbReference>
<dbReference type="OrthoDB" id="2019572at2759"/>
<dbReference type="InterPro" id="IPR015202">
    <property type="entry name" value="GO-like_E_set"/>
</dbReference>
<feature type="domain" description="Galactose oxidase-like Early set" evidence="4">
    <location>
        <begin position="431"/>
        <end position="537"/>
    </location>
</feature>
<dbReference type="InterPro" id="IPR037293">
    <property type="entry name" value="Gal_Oxidase_central_sf"/>
</dbReference>
<evidence type="ECO:0000256" key="1">
    <source>
        <dbReference type="ARBA" id="ARBA00022729"/>
    </source>
</evidence>
<dbReference type="SUPFAM" id="SSF50965">
    <property type="entry name" value="Galactose oxidase, central domain"/>
    <property type="match status" value="1"/>
</dbReference>
<dbReference type="GO" id="GO:0098609">
    <property type="term" value="P:cell-cell adhesion"/>
    <property type="evidence" value="ECO:0000318"/>
    <property type="project" value="GO_Central"/>
</dbReference>
<dbReference type="InterPro" id="IPR014756">
    <property type="entry name" value="Ig_E-set"/>
</dbReference>
<name>A0A251RW05_HELAN</name>
<dbReference type="InParanoid" id="A0A251RW05"/>
<dbReference type="EC" id="1.1.3.9" evidence="5"/>
<evidence type="ECO:0000313" key="7">
    <source>
        <dbReference type="Proteomes" id="UP000215914"/>
    </source>
</evidence>
<dbReference type="Proteomes" id="UP000215914">
    <property type="component" value="Chromosome 16"/>
</dbReference>
<dbReference type="PANTHER" id="PTHR32208">
    <property type="entry name" value="SECRETED PROTEIN-RELATED"/>
    <property type="match status" value="1"/>
</dbReference>
<reference evidence="5 7" key="1">
    <citation type="journal article" date="2017" name="Nature">
        <title>The sunflower genome provides insights into oil metabolism, flowering and Asterid evolution.</title>
        <authorList>
            <person name="Badouin H."/>
            <person name="Gouzy J."/>
            <person name="Grassa C.J."/>
            <person name="Murat F."/>
            <person name="Staton S.E."/>
            <person name="Cottret L."/>
            <person name="Lelandais-Briere C."/>
            <person name="Owens G.L."/>
            <person name="Carrere S."/>
            <person name="Mayjonade B."/>
            <person name="Legrand L."/>
            <person name="Gill N."/>
            <person name="Kane N.C."/>
            <person name="Bowers J.E."/>
            <person name="Hubner S."/>
            <person name="Bellec A."/>
            <person name="Berard A."/>
            <person name="Berges H."/>
            <person name="Blanchet N."/>
            <person name="Boniface M.C."/>
            <person name="Brunel D."/>
            <person name="Catrice O."/>
            <person name="Chaidir N."/>
            <person name="Claudel C."/>
            <person name="Donnadieu C."/>
            <person name="Faraut T."/>
            <person name="Fievet G."/>
            <person name="Helmstetter N."/>
            <person name="King M."/>
            <person name="Knapp S.J."/>
            <person name="Lai Z."/>
            <person name="Le Paslier M.C."/>
            <person name="Lippi Y."/>
            <person name="Lorenzon L."/>
            <person name="Mandel J.R."/>
            <person name="Marage G."/>
            <person name="Marchand G."/>
            <person name="Marquand E."/>
            <person name="Bret-Mestries E."/>
            <person name="Morien E."/>
            <person name="Nambeesan S."/>
            <person name="Nguyen T."/>
            <person name="Pegot-Espagnet P."/>
            <person name="Pouilly N."/>
            <person name="Raftis F."/>
            <person name="Sallet E."/>
            <person name="Schiex T."/>
            <person name="Thomas J."/>
            <person name="Vandecasteele C."/>
            <person name="Vares D."/>
            <person name="Vear F."/>
            <person name="Vautrin S."/>
            <person name="Crespi M."/>
            <person name="Mangin B."/>
            <person name="Burke J.M."/>
            <person name="Salse J."/>
            <person name="Munos S."/>
            <person name="Vincourt P."/>
            <person name="Rieseberg L.H."/>
            <person name="Langlade N.B."/>
        </authorList>
    </citation>
    <scope>NUCLEOTIDE SEQUENCE [LARGE SCALE GENOMIC DNA]</scope>
    <source>
        <strain evidence="7">cv. SF193</strain>
        <tissue evidence="5">Leaves</tissue>
    </source>
</reference>
<proteinExistence type="predicted"/>
<organism evidence="6 7">
    <name type="scientific">Helianthus annuus</name>
    <name type="common">Common sunflower</name>
    <dbReference type="NCBI Taxonomy" id="4232"/>
    <lineage>
        <taxon>Eukaryota</taxon>
        <taxon>Viridiplantae</taxon>
        <taxon>Streptophyta</taxon>
        <taxon>Embryophyta</taxon>
        <taxon>Tracheophyta</taxon>
        <taxon>Spermatophyta</taxon>
        <taxon>Magnoliopsida</taxon>
        <taxon>eudicotyledons</taxon>
        <taxon>Gunneridae</taxon>
        <taxon>Pentapetalae</taxon>
        <taxon>asterids</taxon>
        <taxon>campanulids</taxon>
        <taxon>Asterales</taxon>
        <taxon>Asteraceae</taxon>
        <taxon>Asteroideae</taxon>
        <taxon>Heliantheae alliance</taxon>
        <taxon>Heliantheae</taxon>
        <taxon>Helianthus</taxon>
    </lineage>
</organism>
<dbReference type="GO" id="GO:0080001">
    <property type="term" value="P:mucilage extrusion from seed coat"/>
    <property type="evidence" value="ECO:0000318"/>
    <property type="project" value="GO_Central"/>
</dbReference>
<keyword evidence="7" id="KW-1185">Reference proteome</keyword>
<dbReference type="CDD" id="cd02851">
    <property type="entry name" value="E_set_GO_C"/>
    <property type="match status" value="1"/>
</dbReference>
<dbReference type="Pfam" id="PF09118">
    <property type="entry name" value="GO-like_E_set"/>
    <property type="match status" value="1"/>
</dbReference>
<evidence type="ECO:0000313" key="6">
    <source>
        <dbReference type="EMBL" id="OTF90630.1"/>
    </source>
</evidence>
<evidence type="ECO:0000259" key="3">
    <source>
        <dbReference type="Pfam" id="PF07250"/>
    </source>
</evidence>
<dbReference type="Gramene" id="mRNA:HanXRQr2_Chr16g0727731">
    <property type="protein sequence ID" value="CDS:HanXRQr2_Chr16g0727731.1"/>
    <property type="gene ID" value="HanXRQr2_Chr16g0727731"/>
</dbReference>
<dbReference type="EMBL" id="CM007905">
    <property type="protein sequence ID" value="OTF90630.1"/>
    <property type="molecule type" value="Genomic_DNA"/>
</dbReference>
<evidence type="ECO:0000256" key="2">
    <source>
        <dbReference type="SAM" id="SignalP"/>
    </source>
</evidence>
<dbReference type="PANTHER" id="PTHR32208:SF79">
    <property type="entry name" value="GALACTOSE OXIDASE"/>
    <property type="match status" value="1"/>
</dbReference>
<dbReference type="EMBL" id="MNCJ02000331">
    <property type="protein sequence ID" value="KAF5758306.1"/>
    <property type="molecule type" value="Genomic_DNA"/>
</dbReference>
<dbReference type="GO" id="GO:0045480">
    <property type="term" value="F:galactose oxidase activity"/>
    <property type="evidence" value="ECO:0000318"/>
    <property type="project" value="GO_Central"/>
</dbReference>
<feature type="signal peptide" evidence="2">
    <location>
        <begin position="1"/>
        <end position="27"/>
    </location>
</feature>
<gene>
    <name evidence="6" type="ORF">HannXRQ_Chr16g0501671</name>
    <name evidence="5" type="ORF">HanXRQr2_Chr16g0727731</name>
</gene>
<dbReference type="InterPro" id="IPR013783">
    <property type="entry name" value="Ig-like_fold"/>
</dbReference>
<accession>A0A251RW05</accession>
<sequence length="538" mass="59078">MALSTSILFQHLLLFLFIFHHPPPCSAAGGSWSLLVENAGVSAMHMQLLPNDRVVMFDRTEFGKSAINLPKCLPDLADCSAHSVEFDVEKKTIRPLTIRTDTWCSSGSLTPDGNLVQTGGNGNGAKGIRVYKSCDTCDWQETPNGMAKGRWYATNHILPDHRQIVIGGRQEFNYEFVPKGAGDDQAIDLPFLAQTNDVNENNLYPPTFLYSDGNLFIFANNRAILFDYVKNQVVKTYPTMPGGEPRSYPSSGSAVLLPLHVKKGVVDAYEVLVCGGAHKEAFNNALNGKFDEALGDCGRIKISDPNPQWVMEAMPGPRVMGDMVLLPNGHVLIINGATKGVAGWDLGRDPAFHPVIYRPDNKIGSRFEEQNPSDIPRVYHSTAVLLRDGRVLVAGSNPHEKYEFGNVLFPTELRVESFSPDYLEPVSADSRPEITAPNNNLEMQYGKHFDISFTVKGPVDPNMISVTMLAPPFNTHSFSMNQRLLFLDSDVPVKDAGENSYTVGVTAPPSANIAPGGYYLVFVVHKDVPSPGIWAKIE</sequence>
<dbReference type="STRING" id="4232.A0A251RW05"/>
<keyword evidence="1 2" id="KW-0732">Signal</keyword>
<dbReference type="Gene3D" id="2.60.40.10">
    <property type="entry name" value="Immunoglobulins"/>
    <property type="match status" value="1"/>
</dbReference>
<keyword evidence="5" id="KW-0560">Oxidoreductase</keyword>
<evidence type="ECO:0000259" key="4">
    <source>
        <dbReference type="Pfam" id="PF09118"/>
    </source>
</evidence>
<dbReference type="AlphaFoldDB" id="A0A251RW05"/>
<dbReference type="Pfam" id="PF07250">
    <property type="entry name" value="Glyoxal_oxid_N"/>
    <property type="match status" value="1"/>
</dbReference>
<reference evidence="6" key="2">
    <citation type="submission" date="2017-02" db="EMBL/GenBank/DDBJ databases">
        <title>Sunflower complete genome.</title>
        <authorList>
            <person name="Langlade N."/>
            <person name="Munos S."/>
        </authorList>
    </citation>
    <scope>NUCLEOTIDE SEQUENCE [LARGE SCALE GENOMIC DNA]</scope>
    <source>
        <tissue evidence="6">Leaves</tissue>
    </source>
</reference>
<dbReference type="Gene3D" id="2.130.10.80">
    <property type="entry name" value="Galactose oxidase/kelch, beta-propeller"/>
    <property type="match status" value="1"/>
</dbReference>
<evidence type="ECO:0000313" key="5">
    <source>
        <dbReference type="EMBL" id="KAF5758306.1"/>
    </source>
</evidence>
<dbReference type="InterPro" id="IPR011043">
    <property type="entry name" value="Gal_Oxase/kelch_b-propeller"/>
</dbReference>